<gene>
    <name evidence="1" type="ORF">EIKCOROL_02441</name>
</gene>
<dbReference type="HOGENOM" id="CLU_2665310_0_0_4"/>
<dbReference type="EMBL" id="ACEA01000053">
    <property type="protein sequence ID" value="EEG22896.1"/>
    <property type="molecule type" value="Genomic_DNA"/>
</dbReference>
<sequence>MAQERLPESFQVAFLLQPAGMKQAAAQLAAKGRIIVCHCELGVRPQLCQRLPENWAVPPQSVLAQQRGFAIFPTG</sequence>
<evidence type="ECO:0000313" key="1">
    <source>
        <dbReference type="EMBL" id="EEG22896.1"/>
    </source>
</evidence>
<dbReference type="AlphaFoldDB" id="C0DYH7"/>
<evidence type="ECO:0000313" key="2">
    <source>
        <dbReference type="Proteomes" id="UP000005837"/>
    </source>
</evidence>
<comment type="caution">
    <text evidence="1">The sequence shown here is derived from an EMBL/GenBank/DDBJ whole genome shotgun (WGS) entry which is preliminary data.</text>
</comment>
<proteinExistence type="predicted"/>
<protein>
    <submittedName>
        <fullName evidence="1">Uncharacterized protein</fullName>
    </submittedName>
</protein>
<accession>C0DYH7</accession>
<dbReference type="Proteomes" id="UP000005837">
    <property type="component" value="Unassembled WGS sequence"/>
</dbReference>
<name>C0DYH7_EIKCO</name>
<reference evidence="1 2" key="1">
    <citation type="submission" date="2009-01" db="EMBL/GenBank/DDBJ databases">
        <authorList>
            <person name="Fulton L."/>
            <person name="Clifton S."/>
            <person name="Chinwalla A.T."/>
            <person name="Mitreva M."/>
            <person name="Sodergren E."/>
            <person name="Weinstock G."/>
            <person name="Clifton S."/>
            <person name="Dooling D.J."/>
            <person name="Fulton B."/>
            <person name="Minx P."/>
            <person name="Pepin K.H."/>
            <person name="Johnson M."/>
            <person name="Bhonagiri V."/>
            <person name="Nash W.E."/>
            <person name="Mardis E.R."/>
            <person name="Wilson R.K."/>
        </authorList>
    </citation>
    <scope>NUCLEOTIDE SEQUENCE [LARGE SCALE GENOMIC DNA]</scope>
    <source>
        <strain evidence="1 2">ATCC 23834</strain>
    </source>
</reference>
<organism evidence="1 2">
    <name type="scientific">Eikenella corrodens ATCC 23834</name>
    <dbReference type="NCBI Taxonomy" id="546274"/>
    <lineage>
        <taxon>Bacteria</taxon>
        <taxon>Pseudomonadati</taxon>
        <taxon>Pseudomonadota</taxon>
        <taxon>Betaproteobacteria</taxon>
        <taxon>Neisseriales</taxon>
        <taxon>Neisseriaceae</taxon>
        <taxon>Eikenella</taxon>
    </lineage>
</organism>